<feature type="compositionally biased region" description="Low complexity" evidence="1">
    <location>
        <begin position="397"/>
        <end position="413"/>
    </location>
</feature>
<reference evidence="4" key="2">
    <citation type="journal article" date="2019" name="Mol. Plant Microbe Interact.">
        <title>Genome sequence resources for four phytopathogenic fungi from the Colletotrichum orbiculare species complex.</title>
        <authorList>
            <person name="Gan P."/>
            <person name="Tsushima A."/>
            <person name="Narusaka M."/>
            <person name="Narusaka Y."/>
            <person name="Takano Y."/>
            <person name="Kubo Y."/>
            <person name="Shirasu K."/>
        </authorList>
    </citation>
    <scope>GENOME REANNOTATION</scope>
    <source>
        <strain evidence="4">104-T / ATCC 96160 / CBS 514.97 / LARS 414 / MAFF 240422</strain>
    </source>
</reference>
<dbReference type="OrthoDB" id="415706at2759"/>
<feature type="region of interest" description="Disordered" evidence="1">
    <location>
        <begin position="397"/>
        <end position="439"/>
    </location>
</feature>
<organism evidence="3 4">
    <name type="scientific">Colletotrichum orbiculare (strain 104-T / ATCC 96160 / CBS 514.97 / LARS 414 / MAFF 240422)</name>
    <name type="common">Cucumber anthracnose fungus</name>
    <name type="synonym">Colletotrichum lagenarium</name>
    <dbReference type="NCBI Taxonomy" id="1213857"/>
    <lineage>
        <taxon>Eukaryota</taxon>
        <taxon>Fungi</taxon>
        <taxon>Dikarya</taxon>
        <taxon>Ascomycota</taxon>
        <taxon>Pezizomycotina</taxon>
        <taxon>Sordariomycetes</taxon>
        <taxon>Hypocreomycetidae</taxon>
        <taxon>Glomerellales</taxon>
        <taxon>Glomerellaceae</taxon>
        <taxon>Colletotrichum</taxon>
        <taxon>Colletotrichum orbiculare species complex</taxon>
    </lineage>
</organism>
<dbReference type="InterPro" id="IPR022812">
    <property type="entry name" value="Dynamin"/>
</dbReference>
<evidence type="ECO:0000313" key="3">
    <source>
        <dbReference type="EMBL" id="TDZ18714.1"/>
    </source>
</evidence>
<evidence type="ECO:0000259" key="2">
    <source>
        <dbReference type="Pfam" id="PF00350"/>
    </source>
</evidence>
<comment type="caution">
    <text evidence="3">The sequence shown here is derived from an EMBL/GenBank/DDBJ whole genome shotgun (WGS) entry which is preliminary data.</text>
</comment>
<dbReference type="Pfam" id="PF00350">
    <property type="entry name" value="Dynamin_N"/>
    <property type="match status" value="1"/>
</dbReference>
<feature type="compositionally biased region" description="Acidic residues" evidence="1">
    <location>
        <begin position="414"/>
        <end position="425"/>
    </location>
</feature>
<keyword evidence="4" id="KW-1185">Reference proteome</keyword>
<accession>A0A484FMJ6</accession>
<feature type="domain" description="Dynamin N-terminal" evidence="2">
    <location>
        <begin position="40"/>
        <end position="226"/>
    </location>
</feature>
<dbReference type="AlphaFoldDB" id="A0A484FMJ6"/>
<name>A0A484FMJ6_COLOR</name>
<dbReference type="PRINTS" id="PR00195">
    <property type="entry name" value="DYNAMIN"/>
</dbReference>
<sequence length="439" mass="49566">MLFDHRFVISEDSKTPAYLLNLFNKLYLSGVHKYIQVPKVIICGDQSSGRAAVLQALTSLEMPEQYHRNRFKTEFLLRSSPEDVESAAWMWPDSDGTSSQKGSMGNQLFLHLAEESFNTEEDSSNLQAFFSQANNYFCRFCSKAKAINETLHVRLEQPDLPQLTIVDYPGLAPSFDHKVAVPDPKEDPVGDSLFQEMRQKRNLIICVHVFKAQLMSVMDEFLDKMQEVVRSYKVAQPVPYYSSLVKKMQQARKDCQTSELRRILLDDVIRVDHANIPSSFRQPTMTVESLAQCLVSCLNEDGSAQLTYETLTDYVEEYYNLALQGLLESIRVQAVGGCLIQKLTDVFDPNNTDWITDDIVSQVEFESEETKAEKRLLGRKILVLGKGVKIIDEYLAPTPADSSGQSSSSSEPVETPDETPVETPDETPVVDFWGVVTDN</sequence>
<reference evidence="4" key="1">
    <citation type="journal article" date="2013" name="New Phytol.">
        <title>Comparative genomic and transcriptomic analyses reveal the hemibiotrophic stage shift of Colletotrichum fungi.</title>
        <authorList>
            <person name="Gan P."/>
            <person name="Ikeda K."/>
            <person name="Irieda H."/>
            <person name="Narusaka M."/>
            <person name="O'Connell R.J."/>
            <person name="Narusaka Y."/>
            <person name="Takano Y."/>
            <person name="Kubo Y."/>
            <person name="Shirasu K."/>
        </authorList>
    </citation>
    <scope>NUCLEOTIDE SEQUENCE [LARGE SCALE GENOMIC DNA]</scope>
    <source>
        <strain evidence="4">104-T / ATCC 96160 / CBS 514.97 / LARS 414 / MAFF 240422</strain>
    </source>
</reference>
<evidence type="ECO:0000313" key="4">
    <source>
        <dbReference type="Proteomes" id="UP000014480"/>
    </source>
</evidence>
<dbReference type="InterPro" id="IPR045063">
    <property type="entry name" value="Dynamin_N"/>
</dbReference>
<evidence type="ECO:0000256" key="1">
    <source>
        <dbReference type="SAM" id="MobiDB-lite"/>
    </source>
</evidence>
<dbReference type="InterPro" id="IPR027417">
    <property type="entry name" value="P-loop_NTPase"/>
</dbReference>
<dbReference type="STRING" id="1213857.A0A484FMJ6"/>
<dbReference type="Gene3D" id="3.40.50.300">
    <property type="entry name" value="P-loop containing nucleotide triphosphate hydrolases"/>
    <property type="match status" value="1"/>
</dbReference>
<gene>
    <name evidence="3" type="ORF">Cob_v008188</name>
</gene>
<protein>
    <recommendedName>
        <fullName evidence="2">Dynamin N-terminal domain-containing protein</fullName>
    </recommendedName>
</protein>
<dbReference type="SUPFAM" id="SSF52540">
    <property type="entry name" value="P-loop containing nucleoside triphosphate hydrolases"/>
    <property type="match status" value="1"/>
</dbReference>
<dbReference type="EMBL" id="AMCV02000022">
    <property type="protein sequence ID" value="TDZ18714.1"/>
    <property type="molecule type" value="Genomic_DNA"/>
</dbReference>
<dbReference type="Proteomes" id="UP000014480">
    <property type="component" value="Unassembled WGS sequence"/>
</dbReference>
<proteinExistence type="predicted"/>